<feature type="transmembrane region" description="Helical" evidence="7">
    <location>
        <begin position="171"/>
        <end position="190"/>
    </location>
</feature>
<keyword evidence="4 7" id="KW-0812">Transmembrane</keyword>
<dbReference type="GO" id="GO:0016413">
    <property type="term" value="F:O-acetyltransferase activity"/>
    <property type="evidence" value="ECO:0007669"/>
    <property type="project" value="TreeGrafter"/>
</dbReference>
<evidence type="ECO:0000313" key="9">
    <source>
        <dbReference type="EMBL" id="GFH42414.1"/>
    </source>
</evidence>
<feature type="domain" description="Acyltransferase 3" evidence="8">
    <location>
        <begin position="8"/>
        <end position="332"/>
    </location>
</feature>
<evidence type="ECO:0000313" key="10">
    <source>
        <dbReference type="Proteomes" id="UP000480303"/>
    </source>
</evidence>
<evidence type="ECO:0000256" key="2">
    <source>
        <dbReference type="ARBA" id="ARBA00007400"/>
    </source>
</evidence>
<organism evidence="9 10">
    <name type="scientific">Pseudolactococcus hodotermopsidis</name>
    <dbReference type="NCBI Taxonomy" id="2709157"/>
    <lineage>
        <taxon>Bacteria</taxon>
        <taxon>Bacillati</taxon>
        <taxon>Bacillota</taxon>
        <taxon>Bacilli</taxon>
        <taxon>Lactobacillales</taxon>
        <taxon>Streptococcaceae</taxon>
        <taxon>Pseudolactococcus</taxon>
    </lineage>
</organism>
<gene>
    <name evidence="9" type="ORF">Hs30E_09650</name>
</gene>
<keyword evidence="9" id="KW-0808">Transferase</keyword>
<dbReference type="PANTHER" id="PTHR40074">
    <property type="entry name" value="O-ACETYLTRANSFERASE WECH"/>
    <property type="match status" value="1"/>
</dbReference>
<feature type="transmembrane region" description="Helical" evidence="7">
    <location>
        <begin position="87"/>
        <end position="107"/>
    </location>
</feature>
<feature type="transmembrane region" description="Helical" evidence="7">
    <location>
        <begin position="314"/>
        <end position="332"/>
    </location>
</feature>
<keyword evidence="9" id="KW-0012">Acyltransferase</keyword>
<dbReference type="GO" id="GO:0009246">
    <property type="term" value="P:enterobacterial common antigen biosynthetic process"/>
    <property type="evidence" value="ECO:0007669"/>
    <property type="project" value="TreeGrafter"/>
</dbReference>
<feature type="transmembrane region" description="Helical" evidence="7">
    <location>
        <begin position="7"/>
        <end position="28"/>
    </location>
</feature>
<protein>
    <submittedName>
        <fullName evidence="9">Acyltransferase</fullName>
    </submittedName>
</protein>
<feature type="transmembrane region" description="Helical" evidence="7">
    <location>
        <begin position="197"/>
        <end position="214"/>
    </location>
</feature>
<evidence type="ECO:0000256" key="7">
    <source>
        <dbReference type="SAM" id="Phobius"/>
    </source>
</evidence>
<feature type="transmembrane region" description="Helical" evidence="7">
    <location>
        <begin position="48"/>
        <end position="72"/>
    </location>
</feature>
<reference evidence="9 10" key="1">
    <citation type="submission" date="2020-02" db="EMBL/GenBank/DDBJ databases">
        <title>Draft genome sequence of Lactococcus sp. Hs30E4-3.</title>
        <authorList>
            <person name="Noda S."/>
            <person name="Yuki M."/>
            <person name="Ohkuma M."/>
        </authorList>
    </citation>
    <scope>NUCLEOTIDE SEQUENCE [LARGE SCALE GENOMIC DNA]</scope>
    <source>
        <strain evidence="9 10">Hs30E4-3</strain>
    </source>
</reference>
<comment type="similarity">
    <text evidence="2">Belongs to the acyltransferase 3 family.</text>
</comment>
<keyword evidence="3" id="KW-1003">Cell membrane</keyword>
<sequence length="353" mass="40829">MEKERLFYLDFIRAIAVMMVVLTHYNANFIGYNGAAQFNKIVLTEFPFGIYLGDLGVGLFMLISGAAMWYVYGNKKTAYFSFVKKRLISILPMFYIAYLGAFLFNFWQNRGFSTNNVSVKYFISTLFGFDSLLATVGVQNFMLVGEWFIGMIIIIYFLFPLLKKLVSENEIIAIFFSIFLLVVFNLSILADNKAWRILQLTIGFVPIFVLGMLLQKYLSFFKNKLFVLPSIAILILNAVLKPEVIPEKIQMFYISLAVFILVLVLSPLFEYVIIRNVVDVISKYSYPIFLIHHFITNKMVNHFDIQAISVKESYLLFLIILPVVFFFSWSLLRLTNMGKKFLNNGKDYVGRKP</sequence>
<feature type="transmembrane region" description="Helical" evidence="7">
    <location>
        <begin position="119"/>
        <end position="136"/>
    </location>
</feature>
<dbReference type="InterPro" id="IPR002656">
    <property type="entry name" value="Acyl_transf_3_dom"/>
</dbReference>
<keyword evidence="6 7" id="KW-0472">Membrane</keyword>
<evidence type="ECO:0000256" key="5">
    <source>
        <dbReference type="ARBA" id="ARBA00022989"/>
    </source>
</evidence>
<evidence type="ECO:0000256" key="3">
    <source>
        <dbReference type="ARBA" id="ARBA00022475"/>
    </source>
</evidence>
<dbReference type="AlphaFoldDB" id="A0A6A0BD78"/>
<evidence type="ECO:0000256" key="6">
    <source>
        <dbReference type="ARBA" id="ARBA00023136"/>
    </source>
</evidence>
<dbReference type="RefSeq" id="WP_172208455.1">
    <property type="nucleotide sequence ID" value="NZ_BLLI01000023.1"/>
</dbReference>
<proteinExistence type="inferred from homology"/>
<dbReference type="Pfam" id="PF01757">
    <property type="entry name" value="Acyl_transf_3"/>
    <property type="match status" value="1"/>
</dbReference>
<keyword evidence="10" id="KW-1185">Reference proteome</keyword>
<keyword evidence="5 7" id="KW-1133">Transmembrane helix</keyword>
<name>A0A6A0BD78_9LACT</name>
<dbReference type="Proteomes" id="UP000480303">
    <property type="component" value="Unassembled WGS sequence"/>
</dbReference>
<dbReference type="EMBL" id="BLLI01000023">
    <property type="protein sequence ID" value="GFH42414.1"/>
    <property type="molecule type" value="Genomic_DNA"/>
</dbReference>
<comment type="caution">
    <text evidence="9">The sequence shown here is derived from an EMBL/GenBank/DDBJ whole genome shotgun (WGS) entry which is preliminary data.</text>
</comment>
<comment type="subcellular location">
    <subcellularLocation>
        <location evidence="1">Cell membrane</location>
        <topology evidence="1">Multi-pass membrane protein</topology>
    </subcellularLocation>
</comment>
<feature type="transmembrane region" description="Helical" evidence="7">
    <location>
        <begin position="141"/>
        <end position="159"/>
    </location>
</feature>
<feature type="transmembrane region" description="Helical" evidence="7">
    <location>
        <begin position="252"/>
        <end position="274"/>
    </location>
</feature>
<evidence type="ECO:0000256" key="4">
    <source>
        <dbReference type="ARBA" id="ARBA00022692"/>
    </source>
</evidence>
<feature type="transmembrane region" description="Helical" evidence="7">
    <location>
        <begin position="220"/>
        <end position="240"/>
    </location>
</feature>
<evidence type="ECO:0000256" key="1">
    <source>
        <dbReference type="ARBA" id="ARBA00004651"/>
    </source>
</evidence>
<dbReference type="PANTHER" id="PTHR40074:SF2">
    <property type="entry name" value="O-ACETYLTRANSFERASE WECH"/>
    <property type="match status" value="1"/>
</dbReference>
<accession>A0A6A0BD78</accession>
<evidence type="ECO:0000259" key="8">
    <source>
        <dbReference type="Pfam" id="PF01757"/>
    </source>
</evidence>
<dbReference type="GO" id="GO:0005886">
    <property type="term" value="C:plasma membrane"/>
    <property type="evidence" value="ECO:0007669"/>
    <property type="project" value="UniProtKB-SubCell"/>
</dbReference>